<comment type="caution">
    <text evidence="1">The sequence shown here is derived from an EMBL/GenBank/DDBJ whole genome shotgun (WGS) entry which is preliminary data.</text>
</comment>
<dbReference type="Proteomes" id="UP001501710">
    <property type="component" value="Unassembled WGS sequence"/>
</dbReference>
<sequence length="160" mass="18075">METVAQWVRTQWTKRSRGGPGATRRNAAPIAFPLPARQAPFVHEVLMHEHDDFQPRFSTHEGPPGSPSDTGVLLKETNGLLRVQLVATPLGMPRRWRRPPAVRLAPGHWLRWQINYRFTGPHGGEWTYQLDTLNITYGPAPANLFLGTPTHHITELAPLR</sequence>
<protein>
    <submittedName>
        <fullName evidence="1">Uncharacterized protein</fullName>
    </submittedName>
</protein>
<reference evidence="2" key="1">
    <citation type="journal article" date="2019" name="Int. J. Syst. Evol. Microbiol.">
        <title>The Global Catalogue of Microorganisms (GCM) 10K type strain sequencing project: providing services to taxonomists for standard genome sequencing and annotation.</title>
        <authorList>
            <consortium name="The Broad Institute Genomics Platform"/>
            <consortium name="The Broad Institute Genome Sequencing Center for Infectious Disease"/>
            <person name="Wu L."/>
            <person name="Ma J."/>
        </authorList>
    </citation>
    <scope>NUCLEOTIDE SEQUENCE [LARGE SCALE GENOMIC DNA]</scope>
    <source>
        <strain evidence="2">JCM 17440</strain>
    </source>
</reference>
<organism evidence="1 2">
    <name type="scientific">Actinomadura meridiana</name>
    <dbReference type="NCBI Taxonomy" id="559626"/>
    <lineage>
        <taxon>Bacteria</taxon>
        <taxon>Bacillati</taxon>
        <taxon>Actinomycetota</taxon>
        <taxon>Actinomycetes</taxon>
        <taxon>Streptosporangiales</taxon>
        <taxon>Thermomonosporaceae</taxon>
        <taxon>Actinomadura</taxon>
    </lineage>
</organism>
<proteinExistence type="predicted"/>
<dbReference type="EMBL" id="BAABAS010000005">
    <property type="protein sequence ID" value="GAA4229643.1"/>
    <property type="molecule type" value="Genomic_DNA"/>
</dbReference>
<gene>
    <name evidence="1" type="ORF">GCM10022254_22550</name>
</gene>
<keyword evidence="2" id="KW-1185">Reference proteome</keyword>
<accession>A0ABP8BXJ2</accession>
<evidence type="ECO:0000313" key="2">
    <source>
        <dbReference type="Proteomes" id="UP001501710"/>
    </source>
</evidence>
<name>A0ABP8BXJ2_9ACTN</name>
<evidence type="ECO:0000313" key="1">
    <source>
        <dbReference type="EMBL" id="GAA4229643.1"/>
    </source>
</evidence>